<feature type="region of interest" description="Disordered" evidence="1">
    <location>
        <begin position="1"/>
        <end position="64"/>
    </location>
</feature>
<feature type="compositionally biased region" description="Basic and acidic residues" evidence="1">
    <location>
        <begin position="46"/>
        <end position="58"/>
    </location>
</feature>
<proteinExistence type="predicted"/>
<dbReference type="AlphaFoldDB" id="A0AAV5TMW9"/>
<sequence>SNAEEDDEFSNRETPPKGTDVPKSRPTAQRPVALTQGSMSDSYESDSSHSEKIEEEPKSPPPRKLFLSTYSIIKNRKGQAKLPPVVFYSTVRFDPIQDVVDFEGLGHVT</sequence>
<dbReference type="Proteomes" id="UP001432027">
    <property type="component" value="Unassembled WGS sequence"/>
</dbReference>
<organism evidence="2 3">
    <name type="scientific">Pristionchus entomophagus</name>
    <dbReference type="NCBI Taxonomy" id="358040"/>
    <lineage>
        <taxon>Eukaryota</taxon>
        <taxon>Metazoa</taxon>
        <taxon>Ecdysozoa</taxon>
        <taxon>Nematoda</taxon>
        <taxon>Chromadorea</taxon>
        <taxon>Rhabditida</taxon>
        <taxon>Rhabditina</taxon>
        <taxon>Diplogasteromorpha</taxon>
        <taxon>Diplogasteroidea</taxon>
        <taxon>Neodiplogasteridae</taxon>
        <taxon>Pristionchus</taxon>
    </lineage>
</organism>
<feature type="non-terminal residue" evidence="2">
    <location>
        <position position="1"/>
    </location>
</feature>
<accession>A0AAV5TMW9</accession>
<protein>
    <submittedName>
        <fullName evidence="2">Uncharacterized protein</fullName>
    </submittedName>
</protein>
<feature type="compositionally biased region" description="Basic and acidic residues" evidence="1">
    <location>
        <begin position="9"/>
        <end position="23"/>
    </location>
</feature>
<evidence type="ECO:0000313" key="3">
    <source>
        <dbReference type="Proteomes" id="UP001432027"/>
    </source>
</evidence>
<evidence type="ECO:0000313" key="2">
    <source>
        <dbReference type="EMBL" id="GMS95394.1"/>
    </source>
</evidence>
<name>A0AAV5TMW9_9BILA</name>
<evidence type="ECO:0000256" key="1">
    <source>
        <dbReference type="SAM" id="MobiDB-lite"/>
    </source>
</evidence>
<gene>
    <name evidence="2" type="ORF">PENTCL1PPCAC_17569</name>
</gene>
<dbReference type="EMBL" id="BTSX01000004">
    <property type="protein sequence ID" value="GMS95394.1"/>
    <property type="molecule type" value="Genomic_DNA"/>
</dbReference>
<reference evidence="2" key="1">
    <citation type="submission" date="2023-10" db="EMBL/GenBank/DDBJ databases">
        <title>Genome assembly of Pristionchus species.</title>
        <authorList>
            <person name="Yoshida K."/>
            <person name="Sommer R.J."/>
        </authorList>
    </citation>
    <scope>NUCLEOTIDE SEQUENCE</scope>
    <source>
        <strain evidence="2">RS0144</strain>
    </source>
</reference>
<keyword evidence="3" id="KW-1185">Reference proteome</keyword>
<comment type="caution">
    <text evidence="2">The sequence shown here is derived from an EMBL/GenBank/DDBJ whole genome shotgun (WGS) entry which is preliminary data.</text>
</comment>